<sequence>MRGLTGSGDGGDANGGAVTGGGSGNGTGTRGRRFPARWAASSTALAGLAVVGVFAVSCSTGGTGTRDEGPAGTQPVARITPTASTPSRAKPTPRVDAVALLKADPKVGERVRTDLKPCTGDEYPVDTSYGKLTGGSAADVVVNVMTCGDSVGVGTYVYRHRDDGTYDNVFTTEQPAVYGTIDRGDLVVTTQVYGKKDSVAYPSGEEVITYHWANTRFSEQDRVHNDFNRAVGAGEGDFPQPTEPTKN</sequence>
<gene>
    <name evidence="2" type="ORF">P8A22_22090</name>
</gene>
<evidence type="ECO:0000256" key="1">
    <source>
        <dbReference type="SAM" id="MobiDB-lite"/>
    </source>
</evidence>
<feature type="region of interest" description="Disordered" evidence="1">
    <location>
        <begin position="61"/>
        <end position="93"/>
    </location>
</feature>
<keyword evidence="3" id="KW-1185">Reference proteome</keyword>
<dbReference type="EMBL" id="CP120992">
    <property type="protein sequence ID" value="WLQ42405.1"/>
    <property type="molecule type" value="Genomic_DNA"/>
</dbReference>
<protein>
    <recommendedName>
        <fullName evidence="4">Lipoprotein CseA</fullName>
    </recommendedName>
</protein>
<proteinExistence type="predicted"/>
<evidence type="ECO:0000313" key="2">
    <source>
        <dbReference type="EMBL" id="WLQ42405.1"/>
    </source>
</evidence>
<dbReference type="Proteomes" id="UP001229952">
    <property type="component" value="Chromosome"/>
</dbReference>
<evidence type="ECO:0000313" key="3">
    <source>
        <dbReference type="Proteomes" id="UP001229952"/>
    </source>
</evidence>
<name>A0ABY9I6B8_9ACTN</name>
<dbReference type="RefSeq" id="WP_306089686.1">
    <property type="nucleotide sequence ID" value="NZ_CP120992.1"/>
</dbReference>
<evidence type="ECO:0008006" key="4">
    <source>
        <dbReference type="Google" id="ProtNLM"/>
    </source>
</evidence>
<organism evidence="2 3">
    <name type="scientific">Streptomyces laculatispora</name>
    <dbReference type="NCBI Taxonomy" id="887464"/>
    <lineage>
        <taxon>Bacteria</taxon>
        <taxon>Bacillati</taxon>
        <taxon>Actinomycetota</taxon>
        <taxon>Actinomycetes</taxon>
        <taxon>Kitasatosporales</taxon>
        <taxon>Streptomycetaceae</taxon>
        <taxon>Streptomyces</taxon>
    </lineage>
</organism>
<feature type="region of interest" description="Disordered" evidence="1">
    <location>
        <begin position="1"/>
        <end position="33"/>
    </location>
</feature>
<reference evidence="2 3" key="1">
    <citation type="submission" date="2023-03" db="EMBL/GenBank/DDBJ databases">
        <title>Isolation and description of six Streptomyces strains from soil environments, able to metabolize different microbial glucans.</title>
        <authorList>
            <person name="Widen T."/>
            <person name="Larsbrink J."/>
        </authorList>
    </citation>
    <scope>NUCLEOTIDE SEQUENCE [LARGE SCALE GENOMIC DNA]</scope>
    <source>
        <strain evidence="2 3">Mut2</strain>
    </source>
</reference>
<feature type="compositionally biased region" description="Gly residues" evidence="1">
    <location>
        <begin position="1"/>
        <end position="29"/>
    </location>
</feature>
<accession>A0ABY9I6B8</accession>